<dbReference type="Gene3D" id="3.40.250.10">
    <property type="entry name" value="Rhodanese-like domain"/>
    <property type="match status" value="1"/>
</dbReference>
<dbReference type="Pfam" id="PF00581">
    <property type="entry name" value="Rhodanese"/>
    <property type="match status" value="1"/>
</dbReference>
<feature type="domain" description="Rhodanese" evidence="1">
    <location>
        <begin position="29"/>
        <end position="117"/>
    </location>
</feature>
<dbReference type="CDD" id="cd01045">
    <property type="entry name" value="Ferritin_like_AB"/>
    <property type="match status" value="1"/>
</dbReference>
<dbReference type="AlphaFoldDB" id="E1JW49"/>
<gene>
    <name evidence="2" type="ORF">DesfrDRAFT_1848</name>
</gene>
<dbReference type="PANTHER" id="PTHR44086">
    <property type="entry name" value="THIOSULFATE SULFURTRANSFERASE RDL2, MITOCHONDRIAL-RELATED"/>
    <property type="match status" value="1"/>
</dbReference>
<dbReference type="SUPFAM" id="SSF47240">
    <property type="entry name" value="Ferritin-like"/>
    <property type="match status" value="1"/>
</dbReference>
<dbReference type="EMBL" id="AECZ01000010">
    <property type="protein sequence ID" value="EFL51409.1"/>
    <property type="molecule type" value="Genomic_DNA"/>
</dbReference>
<protein>
    <submittedName>
        <fullName evidence="2">Rhodanese domain protein</fullName>
    </submittedName>
</protein>
<dbReference type="Gene3D" id="1.20.1260.10">
    <property type="match status" value="1"/>
</dbReference>
<dbReference type="Pfam" id="PF02915">
    <property type="entry name" value="Rubrerythrin"/>
    <property type="match status" value="1"/>
</dbReference>
<evidence type="ECO:0000313" key="2">
    <source>
        <dbReference type="EMBL" id="EFL51409.1"/>
    </source>
</evidence>
<dbReference type="SUPFAM" id="SSF52821">
    <property type="entry name" value="Rhodanese/Cell cycle control phosphatase"/>
    <property type="match status" value="1"/>
</dbReference>
<dbReference type="RefSeq" id="WP_005993197.1">
    <property type="nucleotide sequence ID" value="NZ_AECZ01000010.1"/>
</dbReference>
<dbReference type="GO" id="GO:0016491">
    <property type="term" value="F:oxidoreductase activity"/>
    <property type="evidence" value="ECO:0007669"/>
    <property type="project" value="InterPro"/>
</dbReference>
<comment type="caution">
    <text evidence="2">The sequence shown here is derived from an EMBL/GenBank/DDBJ whole genome shotgun (WGS) entry which is preliminary data.</text>
</comment>
<dbReference type="InterPro" id="IPR036873">
    <property type="entry name" value="Rhodanese-like_dom_sf"/>
</dbReference>
<dbReference type="eggNOG" id="COG1633">
    <property type="taxonomic scope" value="Bacteria"/>
</dbReference>
<dbReference type="eggNOG" id="COG0607">
    <property type="taxonomic scope" value="Bacteria"/>
</dbReference>
<proteinExistence type="predicted"/>
<dbReference type="GO" id="GO:0004792">
    <property type="term" value="F:thiosulfate-cyanide sulfurtransferase activity"/>
    <property type="evidence" value="ECO:0007669"/>
    <property type="project" value="InterPro"/>
</dbReference>
<dbReference type="InterPro" id="IPR012347">
    <property type="entry name" value="Ferritin-like"/>
</dbReference>
<dbReference type="InterPro" id="IPR001307">
    <property type="entry name" value="Thiosulphate_STrfase_CS"/>
</dbReference>
<dbReference type="InterPro" id="IPR003251">
    <property type="entry name" value="Rr_diiron-bd_dom"/>
</dbReference>
<name>E1JW49_SOLFR</name>
<dbReference type="OrthoDB" id="285281at2"/>
<dbReference type="CDD" id="cd00158">
    <property type="entry name" value="RHOD"/>
    <property type="match status" value="1"/>
</dbReference>
<keyword evidence="3" id="KW-1185">Reference proteome</keyword>
<accession>E1JW49</accession>
<sequence>MSHAPDRSGPAGVVNASAEDVRELLAKSRPEDLTLLDVRMEPEYEEFHLPGAKLLPLPDLPDKIDAIVRDKPVVVYCRSGGRSAAAAKLLSGAGFPRIINMLGGAMAWRGAAATGKPDAGMTLLTGNESLREILLAAIGMEAALGGFYTNLARDADAETKATFERLAGFEQRHLHRVHGLYRKETGDETALQALLAGASPELEGGLPGAVFLEQLGGAPASAREALELASSVEAQALDLYARLAVKTDDTESASLYTTLAQEEKAHLRAVSNLLAKLPTN</sequence>
<dbReference type="PROSITE" id="PS00380">
    <property type="entry name" value="RHODANESE_1"/>
    <property type="match status" value="1"/>
</dbReference>
<evidence type="ECO:0000313" key="3">
    <source>
        <dbReference type="Proteomes" id="UP000006250"/>
    </source>
</evidence>
<dbReference type="InterPro" id="IPR001763">
    <property type="entry name" value="Rhodanese-like_dom"/>
</dbReference>
<dbReference type="PANTHER" id="PTHR44086:SF10">
    <property type="entry name" value="THIOSULFATE SULFURTRANSFERASE_RHODANESE-LIKE DOMAIN-CONTAINING PROTEIN 3"/>
    <property type="match status" value="1"/>
</dbReference>
<dbReference type="GO" id="GO:0046872">
    <property type="term" value="F:metal ion binding"/>
    <property type="evidence" value="ECO:0007669"/>
    <property type="project" value="InterPro"/>
</dbReference>
<organism evidence="2 3">
    <name type="scientific">Solidesulfovibrio fructosivorans JJ]</name>
    <dbReference type="NCBI Taxonomy" id="596151"/>
    <lineage>
        <taxon>Bacteria</taxon>
        <taxon>Pseudomonadati</taxon>
        <taxon>Thermodesulfobacteriota</taxon>
        <taxon>Desulfovibrionia</taxon>
        <taxon>Desulfovibrionales</taxon>
        <taxon>Desulfovibrionaceae</taxon>
        <taxon>Solidesulfovibrio</taxon>
    </lineage>
</organism>
<dbReference type="SMART" id="SM00450">
    <property type="entry name" value="RHOD"/>
    <property type="match status" value="1"/>
</dbReference>
<dbReference type="STRING" id="596151.DesfrDRAFT_1848"/>
<dbReference type="InterPro" id="IPR009078">
    <property type="entry name" value="Ferritin-like_SF"/>
</dbReference>
<evidence type="ECO:0000259" key="1">
    <source>
        <dbReference type="PROSITE" id="PS50206"/>
    </source>
</evidence>
<reference evidence="2 3" key="1">
    <citation type="submission" date="2010-08" db="EMBL/GenBank/DDBJ databases">
        <title>The draft genome of Desulfovibrio fructosovorans JJ.</title>
        <authorList>
            <consortium name="US DOE Joint Genome Institute (JGI-PGF)"/>
            <person name="Lucas S."/>
            <person name="Copeland A."/>
            <person name="Lapidus A."/>
            <person name="Cheng J.-F."/>
            <person name="Bruce D."/>
            <person name="Goodwin L."/>
            <person name="Pitluck S."/>
            <person name="Land M.L."/>
            <person name="Hauser L."/>
            <person name="Chang Y.-J."/>
            <person name="Jeffries C."/>
            <person name="Wall J.D."/>
            <person name="Stahl D.A."/>
            <person name="Arkin A.P."/>
            <person name="Dehal P."/>
            <person name="Stolyar S.M."/>
            <person name="Hazen T.C."/>
            <person name="Woyke T.J."/>
        </authorList>
    </citation>
    <scope>NUCLEOTIDE SEQUENCE [LARGE SCALE GENOMIC DNA]</scope>
    <source>
        <strain evidence="2 3">JJ</strain>
    </source>
</reference>
<dbReference type="PROSITE" id="PS50206">
    <property type="entry name" value="RHODANESE_3"/>
    <property type="match status" value="1"/>
</dbReference>
<dbReference type="Proteomes" id="UP000006250">
    <property type="component" value="Unassembled WGS sequence"/>
</dbReference>